<comment type="similarity">
    <text evidence="16">Belongs to the SEDS family. FtsW subfamily.</text>
</comment>
<comment type="catalytic activity">
    <reaction evidence="20">
        <text>[GlcNAc-(1-&gt;4)-Mur2Ac(oyl-L-Ala-gamma-D-Glu-L-Lys-D-Ala-D-Ala)](n)-di-trans,octa-cis-undecaprenyl diphosphate + beta-D-GlcNAc-(1-&gt;4)-Mur2Ac(oyl-L-Ala-gamma-D-Glu-L-Lys-D-Ala-D-Ala)-di-trans,octa-cis-undecaprenyl diphosphate = [GlcNAc-(1-&gt;4)-Mur2Ac(oyl-L-Ala-gamma-D-Glu-L-Lys-D-Ala-D-Ala)](n+1)-di-trans,octa-cis-undecaprenyl diphosphate + di-trans,octa-cis-undecaprenyl diphosphate + H(+)</text>
        <dbReference type="Rhea" id="RHEA:23708"/>
        <dbReference type="Rhea" id="RHEA-COMP:9602"/>
        <dbReference type="Rhea" id="RHEA-COMP:9603"/>
        <dbReference type="ChEBI" id="CHEBI:15378"/>
        <dbReference type="ChEBI" id="CHEBI:58405"/>
        <dbReference type="ChEBI" id="CHEBI:60033"/>
        <dbReference type="ChEBI" id="CHEBI:78435"/>
        <dbReference type="EC" id="2.4.99.28"/>
    </reaction>
</comment>
<feature type="compositionally biased region" description="Basic and acidic residues" evidence="22">
    <location>
        <begin position="508"/>
        <end position="525"/>
    </location>
</feature>
<feature type="transmembrane region" description="Helical" evidence="23">
    <location>
        <begin position="231"/>
        <end position="248"/>
    </location>
</feature>
<comment type="caution">
    <text evidence="24">The sequence shown here is derived from an EMBL/GenBank/DDBJ whole genome shotgun (WGS) entry which is preliminary data.</text>
</comment>
<feature type="transmembrane region" description="Helical" evidence="23">
    <location>
        <begin position="274"/>
        <end position="293"/>
    </location>
</feature>
<feature type="transmembrane region" description="Helical" evidence="23">
    <location>
        <begin position="383"/>
        <end position="402"/>
    </location>
</feature>
<evidence type="ECO:0000256" key="14">
    <source>
        <dbReference type="ARBA" id="ARBA00032370"/>
    </source>
</evidence>
<feature type="transmembrane region" description="Helical" evidence="23">
    <location>
        <begin position="317"/>
        <end position="337"/>
    </location>
</feature>
<dbReference type="EMBL" id="JANSKA010000002">
    <property type="protein sequence ID" value="MCR9036065.1"/>
    <property type="molecule type" value="Genomic_DNA"/>
</dbReference>
<feature type="compositionally biased region" description="Low complexity" evidence="22">
    <location>
        <begin position="1"/>
        <end position="16"/>
    </location>
</feature>
<dbReference type="PANTHER" id="PTHR30474">
    <property type="entry name" value="CELL CYCLE PROTEIN"/>
    <property type="match status" value="1"/>
</dbReference>
<feature type="compositionally biased region" description="Gly residues" evidence="22">
    <location>
        <begin position="460"/>
        <end position="475"/>
    </location>
</feature>
<dbReference type="InterPro" id="IPR001182">
    <property type="entry name" value="FtsW/RodA"/>
</dbReference>
<keyword evidence="6" id="KW-0808">Transferase</keyword>
<dbReference type="Pfam" id="PF01098">
    <property type="entry name" value="FTSW_RODA_SPOVE"/>
    <property type="match status" value="1"/>
</dbReference>
<evidence type="ECO:0000256" key="20">
    <source>
        <dbReference type="ARBA" id="ARBA00049902"/>
    </source>
</evidence>
<evidence type="ECO:0000256" key="9">
    <source>
        <dbReference type="ARBA" id="ARBA00022984"/>
    </source>
</evidence>
<evidence type="ECO:0000256" key="2">
    <source>
        <dbReference type="ARBA" id="ARBA00004752"/>
    </source>
</evidence>
<keyword evidence="9" id="KW-0573">Peptidoglycan synthesis</keyword>
<feature type="region of interest" description="Disordered" evidence="22">
    <location>
        <begin position="1"/>
        <end position="30"/>
    </location>
</feature>
<evidence type="ECO:0000256" key="7">
    <source>
        <dbReference type="ARBA" id="ARBA00022692"/>
    </source>
</evidence>
<evidence type="ECO:0000256" key="6">
    <source>
        <dbReference type="ARBA" id="ARBA00022679"/>
    </source>
</evidence>
<evidence type="ECO:0000256" key="22">
    <source>
        <dbReference type="SAM" id="MobiDB-lite"/>
    </source>
</evidence>
<feature type="transmembrane region" description="Helical" evidence="23">
    <location>
        <begin position="209"/>
        <end position="225"/>
    </location>
</feature>
<name>A0ABT1Z780_9ACTN</name>
<feature type="region of interest" description="Disordered" evidence="22">
    <location>
        <begin position="409"/>
        <end position="525"/>
    </location>
</feature>
<feature type="transmembrane region" description="Helical" evidence="23">
    <location>
        <begin position="117"/>
        <end position="137"/>
    </location>
</feature>
<reference evidence="24 25" key="1">
    <citation type="submission" date="2022-08" db="EMBL/GenBank/DDBJ databases">
        <title>Tractidigestivibacter montrealensis type strain KD21.</title>
        <authorList>
            <person name="Diop K."/>
            <person name="Richard C."/>
            <person name="Routy B."/>
        </authorList>
    </citation>
    <scope>NUCLEOTIDE SEQUENCE [LARGE SCALE GENOMIC DNA]</scope>
    <source>
        <strain evidence="24 25">KD21</strain>
    </source>
</reference>
<feature type="transmembrane region" description="Helical" evidence="23">
    <location>
        <begin position="49"/>
        <end position="67"/>
    </location>
</feature>
<feature type="transmembrane region" description="Helical" evidence="23">
    <location>
        <begin position="187"/>
        <end position="204"/>
    </location>
</feature>
<keyword evidence="13" id="KW-0961">Cell wall biogenesis/degradation</keyword>
<dbReference type="InterPro" id="IPR013437">
    <property type="entry name" value="FtsW"/>
</dbReference>
<evidence type="ECO:0000256" key="23">
    <source>
        <dbReference type="SAM" id="Phobius"/>
    </source>
</evidence>
<feature type="compositionally biased region" description="Low complexity" evidence="22">
    <location>
        <begin position="432"/>
        <end position="441"/>
    </location>
</feature>
<protein>
    <recommendedName>
        <fullName evidence="17">Probable peptidoglycan glycosyltransferase FtsW</fullName>
        <ecNumber evidence="19">2.4.99.28</ecNumber>
    </recommendedName>
    <alternativeName>
        <fullName evidence="18">Cell division protein FtsW</fullName>
    </alternativeName>
    <alternativeName>
        <fullName evidence="15">Cell wall polymerase</fullName>
    </alternativeName>
    <alternativeName>
        <fullName evidence="14">Peptidoglycan polymerase</fullName>
    </alternativeName>
</protein>
<gene>
    <name evidence="24" type="primary">ftsW</name>
    <name evidence="24" type="ORF">NVS32_03765</name>
</gene>
<feature type="transmembrane region" description="Helical" evidence="23">
    <location>
        <begin position="349"/>
        <end position="377"/>
    </location>
</feature>
<keyword evidence="7 23" id="KW-0812">Transmembrane</keyword>
<evidence type="ECO:0000256" key="13">
    <source>
        <dbReference type="ARBA" id="ARBA00023316"/>
    </source>
</evidence>
<evidence type="ECO:0000256" key="12">
    <source>
        <dbReference type="ARBA" id="ARBA00023306"/>
    </source>
</evidence>
<proteinExistence type="inferred from homology"/>
<evidence type="ECO:0000256" key="19">
    <source>
        <dbReference type="ARBA" id="ARBA00044770"/>
    </source>
</evidence>
<dbReference type="EC" id="2.4.99.28" evidence="19"/>
<dbReference type="PANTHER" id="PTHR30474:SF2">
    <property type="entry name" value="PEPTIDOGLYCAN GLYCOSYLTRANSFERASE FTSW-RELATED"/>
    <property type="match status" value="1"/>
</dbReference>
<evidence type="ECO:0000256" key="10">
    <source>
        <dbReference type="ARBA" id="ARBA00022989"/>
    </source>
</evidence>
<comment type="subcellular location">
    <subcellularLocation>
        <location evidence="1">Cell membrane</location>
        <topology evidence="1">Multi-pass membrane protein</topology>
    </subcellularLocation>
</comment>
<keyword evidence="3" id="KW-1003">Cell membrane</keyword>
<evidence type="ECO:0000256" key="8">
    <source>
        <dbReference type="ARBA" id="ARBA00022960"/>
    </source>
</evidence>
<dbReference type="RefSeq" id="WP_233519113.1">
    <property type="nucleotide sequence ID" value="NZ_JANSKA010000002.1"/>
</dbReference>
<feature type="transmembrane region" description="Helical" evidence="23">
    <location>
        <begin position="87"/>
        <end position="105"/>
    </location>
</feature>
<organism evidence="24 25">
    <name type="scientific">Tractidigestivibacter montrealensis</name>
    <dbReference type="NCBI Taxonomy" id="2972466"/>
    <lineage>
        <taxon>Bacteria</taxon>
        <taxon>Bacillati</taxon>
        <taxon>Actinomycetota</taxon>
        <taxon>Coriobacteriia</taxon>
        <taxon>Coriobacteriales</taxon>
        <taxon>Atopobiaceae</taxon>
        <taxon>Tractidigestivibacter</taxon>
    </lineage>
</organism>
<evidence type="ECO:0000256" key="3">
    <source>
        <dbReference type="ARBA" id="ARBA00022475"/>
    </source>
</evidence>
<keyword evidence="12" id="KW-0131">Cell cycle</keyword>
<keyword evidence="4" id="KW-0132">Cell division</keyword>
<evidence type="ECO:0000256" key="16">
    <source>
        <dbReference type="ARBA" id="ARBA00038053"/>
    </source>
</evidence>
<evidence type="ECO:0000256" key="17">
    <source>
        <dbReference type="ARBA" id="ARBA00041185"/>
    </source>
</evidence>
<feature type="compositionally biased region" description="Low complexity" evidence="22">
    <location>
        <begin position="476"/>
        <end position="492"/>
    </location>
</feature>
<dbReference type="NCBIfam" id="TIGR02614">
    <property type="entry name" value="ftsW"/>
    <property type="match status" value="1"/>
</dbReference>
<keyword evidence="25" id="KW-1185">Reference proteome</keyword>
<dbReference type="Proteomes" id="UP001204320">
    <property type="component" value="Unassembled WGS sequence"/>
</dbReference>
<comment type="pathway">
    <text evidence="2">Cell wall biogenesis; peptidoglycan biosynthesis.</text>
</comment>
<accession>A0ABT1Z780</accession>
<keyword evidence="5" id="KW-0328">Glycosyltransferase</keyword>
<evidence type="ECO:0000256" key="15">
    <source>
        <dbReference type="ARBA" id="ARBA00033270"/>
    </source>
</evidence>
<comment type="function">
    <text evidence="21">Peptidoglycan polymerase that is essential for cell division.</text>
</comment>
<evidence type="ECO:0000313" key="25">
    <source>
        <dbReference type="Proteomes" id="UP001204320"/>
    </source>
</evidence>
<evidence type="ECO:0000256" key="21">
    <source>
        <dbReference type="ARBA" id="ARBA00049966"/>
    </source>
</evidence>
<keyword evidence="11 23" id="KW-0472">Membrane</keyword>
<evidence type="ECO:0000313" key="24">
    <source>
        <dbReference type="EMBL" id="MCR9036065.1"/>
    </source>
</evidence>
<evidence type="ECO:0000256" key="1">
    <source>
        <dbReference type="ARBA" id="ARBA00004651"/>
    </source>
</evidence>
<evidence type="ECO:0000256" key="11">
    <source>
        <dbReference type="ARBA" id="ARBA00023136"/>
    </source>
</evidence>
<evidence type="ECO:0000256" key="5">
    <source>
        <dbReference type="ARBA" id="ARBA00022676"/>
    </source>
</evidence>
<keyword evidence="8" id="KW-0133">Cell shape</keyword>
<sequence length="525" mass="55698">MAQASTYRSSAAGRSRTSTRRGGQGRGAGRSSVEKTILGVPERFMKPRLILIAAVVILTCFGFLMVYSASSITSLASEALGNDPAYYLKRQLIFAALGTGLAVFIAKSDYHLWGKTLVRIIWILTILLLLAIFLPIAGADAYGATRWIAIGPFTLQPSEFAKITIILVAADLAERYYDEQVMGLTEFVKNLAVFVGVPLALILLQPDKGSTLIIGATLIVMGYLAGMDRRWILLVLGVGIVGVLAISLKDDYSRARIVAVLNPWSDPTGSGYQLIQGFYAFGSGGLFGVGIGMSKQKYSYLPMAYNDFIFAVVGEELGLVGTLGLLAAFGVLAWAGFRIARYAPDMCGRLIAAGCTSLIIIQLLVNVCGVLGLIPLSGKPVPFVSYGGSTIMSCLMLVGMIVSVSKRSTLPETVHDRSRQSWQFADGDDGTRGAAPAAGPGISLVGSPTPRSSRQRGERGGSGSGLRMVDGGGQGRPQQRQRGGSNGRSARQGRYEGGRIDLGPSAAERLRGRGSGRGDGRRGRN</sequence>
<keyword evidence="10 23" id="KW-1133">Transmembrane helix</keyword>
<evidence type="ECO:0000256" key="4">
    <source>
        <dbReference type="ARBA" id="ARBA00022618"/>
    </source>
</evidence>
<evidence type="ECO:0000256" key="18">
    <source>
        <dbReference type="ARBA" id="ARBA00041418"/>
    </source>
</evidence>